<accession>A0A834M1W1</accession>
<dbReference type="InterPro" id="IPR036875">
    <property type="entry name" value="Znf_CCHC_sf"/>
</dbReference>
<evidence type="ECO:0000313" key="1">
    <source>
        <dbReference type="EMBL" id="KAF7268856.1"/>
    </source>
</evidence>
<keyword evidence="2" id="KW-1185">Reference proteome</keyword>
<comment type="caution">
    <text evidence="1">The sequence shown here is derived from an EMBL/GenBank/DDBJ whole genome shotgun (WGS) entry which is preliminary data.</text>
</comment>
<reference evidence="1" key="1">
    <citation type="submission" date="2020-08" db="EMBL/GenBank/DDBJ databases">
        <title>Genome sequencing and assembly of the red palm weevil Rhynchophorus ferrugineus.</title>
        <authorList>
            <person name="Dias G.B."/>
            <person name="Bergman C.M."/>
            <person name="Manee M."/>
        </authorList>
    </citation>
    <scope>NUCLEOTIDE SEQUENCE</scope>
    <source>
        <strain evidence="1">AA-2017</strain>
        <tissue evidence="1">Whole larva</tissue>
    </source>
</reference>
<evidence type="ECO:0008006" key="3">
    <source>
        <dbReference type="Google" id="ProtNLM"/>
    </source>
</evidence>
<dbReference type="GO" id="GO:0008270">
    <property type="term" value="F:zinc ion binding"/>
    <property type="evidence" value="ECO:0007669"/>
    <property type="project" value="InterPro"/>
</dbReference>
<name>A0A834M1W1_RHYFE</name>
<dbReference type="AlphaFoldDB" id="A0A834M1W1"/>
<dbReference type="SUPFAM" id="SSF57756">
    <property type="entry name" value="Retrovirus zinc finger-like domains"/>
    <property type="match status" value="1"/>
</dbReference>
<dbReference type="Proteomes" id="UP000625711">
    <property type="component" value="Unassembled WGS sequence"/>
</dbReference>
<dbReference type="GO" id="GO:0003676">
    <property type="term" value="F:nucleic acid binding"/>
    <property type="evidence" value="ECO:0007669"/>
    <property type="project" value="InterPro"/>
</dbReference>
<sequence length="113" mass="12333">MKNILTKKCELSGSNAVTYIIDGLPKSLHGFISEMDDSGSGPQSVTAYICNKTGHMARMCRDVPNRNTPHSPQSVAAKQAYSFQLRGSWRGMVLASQNTGRGISGAYRQPNER</sequence>
<evidence type="ECO:0000313" key="2">
    <source>
        <dbReference type="Proteomes" id="UP000625711"/>
    </source>
</evidence>
<proteinExistence type="predicted"/>
<protein>
    <recommendedName>
        <fullName evidence="3">CCHC-type domain-containing protein</fullName>
    </recommendedName>
</protein>
<gene>
    <name evidence="1" type="ORF">GWI33_018053</name>
</gene>
<dbReference type="EMBL" id="JAACXV010014298">
    <property type="protein sequence ID" value="KAF7268856.1"/>
    <property type="molecule type" value="Genomic_DNA"/>
</dbReference>
<organism evidence="1 2">
    <name type="scientific">Rhynchophorus ferrugineus</name>
    <name type="common">Red palm weevil</name>
    <name type="synonym">Curculio ferrugineus</name>
    <dbReference type="NCBI Taxonomy" id="354439"/>
    <lineage>
        <taxon>Eukaryota</taxon>
        <taxon>Metazoa</taxon>
        <taxon>Ecdysozoa</taxon>
        <taxon>Arthropoda</taxon>
        <taxon>Hexapoda</taxon>
        <taxon>Insecta</taxon>
        <taxon>Pterygota</taxon>
        <taxon>Neoptera</taxon>
        <taxon>Endopterygota</taxon>
        <taxon>Coleoptera</taxon>
        <taxon>Polyphaga</taxon>
        <taxon>Cucujiformia</taxon>
        <taxon>Curculionidae</taxon>
        <taxon>Dryophthorinae</taxon>
        <taxon>Rhynchophorus</taxon>
    </lineage>
</organism>